<comment type="caution">
    <text evidence="7">The sequence shown here is derived from an EMBL/GenBank/DDBJ whole genome shotgun (WGS) entry which is preliminary data.</text>
</comment>
<dbReference type="SUPFAM" id="SSF51338">
    <property type="entry name" value="Composite domain of metallo-dependent hydrolases"/>
    <property type="match status" value="1"/>
</dbReference>
<dbReference type="InterPro" id="IPR026912">
    <property type="entry name" value="Adenine_deam_C"/>
</dbReference>
<dbReference type="InterPro" id="IPR011059">
    <property type="entry name" value="Metal-dep_hydrolase_composite"/>
</dbReference>
<reference evidence="7 8" key="1">
    <citation type="journal article" date="2019" name="Int. J. Syst. Evol. Microbiol.">
        <title>The Global Catalogue of Microorganisms (GCM) 10K type strain sequencing project: providing services to taxonomists for standard genome sequencing and annotation.</title>
        <authorList>
            <consortium name="The Broad Institute Genomics Platform"/>
            <consortium name="The Broad Institute Genome Sequencing Center for Infectious Disease"/>
            <person name="Wu L."/>
            <person name="Ma J."/>
        </authorList>
    </citation>
    <scope>NUCLEOTIDE SEQUENCE [LARGE SCALE GENOMIC DNA]</scope>
    <source>
        <strain evidence="7 8">JCM 14193</strain>
    </source>
</reference>
<dbReference type="InterPro" id="IPR006680">
    <property type="entry name" value="Amidohydro-rel"/>
</dbReference>
<evidence type="ECO:0000259" key="5">
    <source>
        <dbReference type="Pfam" id="PF01979"/>
    </source>
</evidence>
<dbReference type="PANTHER" id="PTHR11113:SF6">
    <property type="entry name" value="ADENINE DEAMINASE YERA-RELATED"/>
    <property type="match status" value="1"/>
</dbReference>
<organism evidence="7 8">
    <name type="scientific">Alkalibacillus silvisoli</name>
    <dbReference type="NCBI Taxonomy" id="392823"/>
    <lineage>
        <taxon>Bacteria</taxon>
        <taxon>Bacillati</taxon>
        <taxon>Bacillota</taxon>
        <taxon>Bacilli</taxon>
        <taxon>Bacillales</taxon>
        <taxon>Bacillaceae</taxon>
        <taxon>Alkalibacillus</taxon>
    </lineage>
</organism>
<dbReference type="Pfam" id="PF01979">
    <property type="entry name" value="Amidohydro_1"/>
    <property type="match status" value="1"/>
</dbReference>
<evidence type="ECO:0000259" key="6">
    <source>
        <dbReference type="Pfam" id="PF13382"/>
    </source>
</evidence>
<proteinExistence type="inferred from homology"/>
<protein>
    <recommendedName>
        <fullName evidence="2">adenine deaminase</fullName>
        <ecNumber evidence="2">3.5.4.2</ecNumber>
    </recommendedName>
</protein>
<dbReference type="Gene3D" id="3.20.20.140">
    <property type="entry name" value="Metal-dependent hydrolases"/>
    <property type="match status" value="1"/>
</dbReference>
<dbReference type="Proteomes" id="UP001500740">
    <property type="component" value="Unassembled WGS sequence"/>
</dbReference>
<feature type="domain" description="Amidohydrolase-related" evidence="5">
    <location>
        <begin position="79"/>
        <end position="362"/>
    </location>
</feature>
<comment type="similarity">
    <text evidence="1">Belongs to the metallo-dependent hydrolases superfamily. Adenine deaminase family.</text>
</comment>
<name>A0ABN0ZVD0_9BACI</name>
<accession>A0ABN0ZVD0</accession>
<dbReference type="Pfam" id="PF13382">
    <property type="entry name" value="Adenine_deam_C"/>
    <property type="match status" value="1"/>
</dbReference>
<dbReference type="Gene3D" id="2.30.40.10">
    <property type="entry name" value="Urease, subunit C, domain 1"/>
    <property type="match status" value="1"/>
</dbReference>
<feature type="domain" description="Adenine deaminase C-terminal" evidence="6">
    <location>
        <begin position="420"/>
        <end position="573"/>
    </location>
</feature>
<dbReference type="SUPFAM" id="SSF51556">
    <property type="entry name" value="Metallo-dependent hydrolases"/>
    <property type="match status" value="1"/>
</dbReference>
<gene>
    <name evidence="7" type="ORF">GCM10008935_14480</name>
</gene>
<keyword evidence="8" id="KW-1185">Reference proteome</keyword>
<dbReference type="EC" id="3.5.4.2" evidence="2"/>
<evidence type="ECO:0000313" key="7">
    <source>
        <dbReference type="EMBL" id="GAA0460242.1"/>
    </source>
</evidence>
<evidence type="ECO:0000256" key="1">
    <source>
        <dbReference type="ARBA" id="ARBA00006773"/>
    </source>
</evidence>
<dbReference type="EMBL" id="BAAACZ010000010">
    <property type="protein sequence ID" value="GAA0460242.1"/>
    <property type="molecule type" value="Genomic_DNA"/>
</dbReference>
<evidence type="ECO:0000313" key="8">
    <source>
        <dbReference type="Proteomes" id="UP001500740"/>
    </source>
</evidence>
<evidence type="ECO:0000256" key="3">
    <source>
        <dbReference type="ARBA" id="ARBA00022801"/>
    </source>
</evidence>
<dbReference type="InterPro" id="IPR032466">
    <property type="entry name" value="Metal_Hydrolase"/>
</dbReference>
<keyword evidence="3" id="KW-0378">Hydrolase</keyword>
<sequence>MMKEHLYRWRNKQLREHTAVIDGEIAPTMVLKNATYLNVYLKKWLTGHIWIYDDRIVYVGDLLPKKTKRTEIVDCTNQYLVPGYIEAHAHPFQLYNPHSLAEYASKTGTTTLVNDNLMLLLLLRKKKAFSLLDDMQSLPVSMFWWARFDSQSALRDEEEFLNDEDVLDWLEHEAVIQGGELTNWPEILHEDDRGLYWMQETKRMRKVVEGHFPGASEKTLTKMKLLGTDGDHESINAEEVYNRVKLGYYAGLRYSSIRPDLPALLEGLKEYDGSFFDYLFYTTDGSTPSFHEQGVIDCCIDIAIKAGVPIEDAYSMATINPAQYFSLGNRLGSIAPGRVAHINFLEAKDKPTPTAVLAKGEWINFDGYAFQNRTPNIQWKKYGLGKMKIDWSFRSDDLFISSPLGMDMVNDVIMKPYPVKSESQTKQLPTDHDIAYVMLVDREGNWRISSFLKGFTTEIGGLVSSYSNTGDIILIGKNKDDMHKAFERMKELGGAIVVVQDGEIIYELPLPLQGVMTDLSMDELMEKEKELKELLINNGYQFNDPIYTLLFLSSTHLPYIRITPKGLMDVKKKEILFPSVMR</sequence>
<evidence type="ECO:0000256" key="4">
    <source>
        <dbReference type="ARBA" id="ARBA00047720"/>
    </source>
</evidence>
<comment type="catalytic activity">
    <reaction evidence="4">
        <text>adenine + H2O + H(+) = hypoxanthine + NH4(+)</text>
        <dbReference type="Rhea" id="RHEA:23688"/>
        <dbReference type="ChEBI" id="CHEBI:15377"/>
        <dbReference type="ChEBI" id="CHEBI:15378"/>
        <dbReference type="ChEBI" id="CHEBI:16708"/>
        <dbReference type="ChEBI" id="CHEBI:17368"/>
        <dbReference type="ChEBI" id="CHEBI:28938"/>
        <dbReference type="EC" id="3.5.4.2"/>
    </reaction>
</comment>
<dbReference type="PANTHER" id="PTHR11113">
    <property type="entry name" value="N-ACETYLGLUCOSAMINE-6-PHOSPHATE DEACETYLASE"/>
    <property type="match status" value="1"/>
</dbReference>
<evidence type="ECO:0000256" key="2">
    <source>
        <dbReference type="ARBA" id="ARBA00012782"/>
    </source>
</evidence>